<evidence type="ECO:0000313" key="5">
    <source>
        <dbReference type="Proteomes" id="UP000075243"/>
    </source>
</evidence>
<keyword evidence="5" id="KW-1185">Reference proteome</keyword>
<protein>
    <recommendedName>
        <fullName evidence="2">Retroviral polymerase SH3-like domain-containing protein</fullName>
    </recommendedName>
</protein>
<evidence type="ECO:0000313" key="4">
    <source>
        <dbReference type="EMBL" id="KYP69912.1"/>
    </source>
</evidence>
<evidence type="ECO:0000259" key="2">
    <source>
        <dbReference type="Pfam" id="PF25597"/>
    </source>
</evidence>
<accession>A0A151TSG3</accession>
<dbReference type="AlphaFoldDB" id="A0A151TSG3"/>
<reference evidence="3 5" key="1">
    <citation type="journal article" date="2012" name="Nat. Biotechnol.">
        <title>Draft genome sequence of pigeonpea (Cajanus cajan), an orphan legume crop of resource-poor farmers.</title>
        <authorList>
            <person name="Varshney R.K."/>
            <person name="Chen W."/>
            <person name="Li Y."/>
            <person name="Bharti A.K."/>
            <person name="Saxena R.K."/>
            <person name="Schlueter J.A."/>
            <person name="Donoghue M.T."/>
            <person name="Azam S."/>
            <person name="Fan G."/>
            <person name="Whaley A.M."/>
            <person name="Farmer A.D."/>
            <person name="Sheridan J."/>
            <person name="Iwata A."/>
            <person name="Tuteja R."/>
            <person name="Penmetsa R.V."/>
            <person name="Wu W."/>
            <person name="Upadhyaya H.D."/>
            <person name="Yang S.P."/>
            <person name="Shah T."/>
            <person name="Saxena K.B."/>
            <person name="Michael T."/>
            <person name="McCombie W.R."/>
            <person name="Yang B."/>
            <person name="Zhang G."/>
            <person name="Yang H."/>
            <person name="Wang J."/>
            <person name="Spillane C."/>
            <person name="Cook D.R."/>
            <person name="May G.D."/>
            <person name="Xu X."/>
            <person name="Jackson S.A."/>
        </authorList>
    </citation>
    <scope>NUCLEOTIDE SEQUENCE [LARGE SCALE GENOMIC DNA]</scope>
    <source>
        <strain evidence="5">cv. Asha</strain>
    </source>
</reference>
<organism evidence="3 5">
    <name type="scientific">Cajanus cajan</name>
    <name type="common">Pigeon pea</name>
    <name type="synonym">Cajanus indicus</name>
    <dbReference type="NCBI Taxonomy" id="3821"/>
    <lineage>
        <taxon>Eukaryota</taxon>
        <taxon>Viridiplantae</taxon>
        <taxon>Streptophyta</taxon>
        <taxon>Embryophyta</taxon>
        <taxon>Tracheophyta</taxon>
        <taxon>Spermatophyta</taxon>
        <taxon>Magnoliopsida</taxon>
        <taxon>eudicotyledons</taxon>
        <taxon>Gunneridae</taxon>
        <taxon>Pentapetalae</taxon>
        <taxon>rosids</taxon>
        <taxon>fabids</taxon>
        <taxon>Fabales</taxon>
        <taxon>Fabaceae</taxon>
        <taxon>Papilionoideae</taxon>
        <taxon>50 kb inversion clade</taxon>
        <taxon>NPAAA clade</taxon>
        <taxon>indigoferoid/millettioid clade</taxon>
        <taxon>Phaseoleae</taxon>
        <taxon>Cajanus</taxon>
    </lineage>
</organism>
<feature type="transmembrane region" description="Helical" evidence="1">
    <location>
        <begin position="66"/>
        <end position="83"/>
    </location>
</feature>
<keyword evidence="1" id="KW-0472">Membrane</keyword>
<gene>
    <name evidence="3" type="ORF">KK1_009113</name>
    <name evidence="4" type="ORF">KK1_009119</name>
</gene>
<dbReference type="EMBL" id="CM003605">
    <property type="protein sequence ID" value="KYP69912.1"/>
    <property type="molecule type" value="Genomic_DNA"/>
</dbReference>
<keyword evidence="1" id="KW-1133">Transmembrane helix</keyword>
<dbReference type="Pfam" id="PF25597">
    <property type="entry name" value="SH3_retrovirus"/>
    <property type="match status" value="1"/>
</dbReference>
<evidence type="ECO:0000313" key="3">
    <source>
        <dbReference type="EMBL" id="KYP69906.1"/>
    </source>
</evidence>
<dbReference type="InterPro" id="IPR057670">
    <property type="entry name" value="SH3_retrovirus"/>
</dbReference>
<proteinExistence type="predicted"/>
<dbReference type="Proteomes" id="UP000075243">
    <property type="component" value="Chromosome 3"/>
</dbReference>
<keyword evidence="1" id="KW-0812">Transmembrane</keyword>
<dbReference type="Gramene" id="C.cajan_08854.t">
    <property type="protein sequence ID" value="C.cajan_08854.t.cds1"/>
    <property type="gene ID" value="C.cajan_08854"/>
</dbReference>
<dbReference type="EMBL" id="CM003605">
    <property type="protein sequence ID" value="KYP69906.1"/>
    <property type="molecule type" value="Genomic_DNA"/>
</dbReference>
<feature type="domain" description="Retroviral polymerase SH3-like" evidence="2">
    <location>
        <begin position="12"/>
        <end position="41"/>
    </location>
</feature>
<sequence>MPNYKFLKTFGCACFPLLRPYNNHKINFRSHECVFLGYSTDLTKFINVFLQQGGTLYQKMFFSMNIDYLTITYFPIISIHHYIR</sequence>
<name>A0A151TSG3_CAJCA</name>
<evidence type="ECO:0000256" key="1">
    <source>
        <dbReference type="SAM" id="Phobius"/>
    </source>
</evidence>
<dbReference type="Gramene" id="C.cajan_08860.t">
    <property type="protein sequence ID" value="C.cajan_08860.t.cds1"/>
    <property type="gene ID" value="C.cajan_08860"/>
</dbReference>